<evidence type="ECO:0000313" key="4">
    <source>
        <dbReference type="Proteomes" id="UP000038010"/>
    </source>
</evidence>
<evidence type="ECO:0000259" key="2">
    <source>
        <dbReference type="SMART" id="SM00967"/>
    </source>
</evidence>
<dbReference type="OrthoDB" id="270651at2759"/>
<feature type="compositionally biased region" description="Basic and acidic residues" evidence="1">
    <location>
        <begin position="1"/>
        <end position="10"/>
    </location>
</feature>
<dbReference type="SUPFAM" id="SSF75217">
    <property type="entry name" value="alpha/beta knot"/>
    <property type="match status" value="1"/>
</dbReference>
<dbReference type="InterPro" id="IPR047182">
    <property type="entry name" value="MRM1"/>
</dbReference>
<sequence>MVDRPDEIDGKLTAQLAQGRGRQKVKSRDLRNSPYANDFEVFGSTSVTSSGKTNQLPASNSVVPTDQQQDREPEDSQDSSVPIRYDRFSTPDDGSHPDSHLPRSQPYRRQYVGAREHSRDDFKEILRASIPYTTASSEFIYGSSAVNAAIRARRRKCYKLYVHRSRHEAEDPGSAMLRRAKAAGIPVVSTSGPDWKAAFDRMTQKRPHNGFLLEVSPIPVLPVDALDQVSAPGETVSAQVGRLTPEDAAIISAFNVQHSTARLPMRSKQQQQDRYPILLFLDRVTDLGNLGAIIRSAYYFGVNASSFWTTVLRP</sequence>
<evidence type="ECO:0000256" key="1">
    <source>
        <dbReference type="SAM" id="MobiDB-lite"/>
    </source>
</evidence>
<dbReference type="InterPro" id="IPR029064">
    <property type="entry name" value="Ribosomal_eL30-like_sf"/>
</dbReference>
<dbReference type="GeneID" id="28740649"/>
<dbReference type="PANTHER" id="PTHR46103">
    <property type="entry name" value="RRNA METHYLTRANSFERASE 1, MITOCHONDRIAL"/>
    <property type="match status" value="1"/>
</dbReference>
<dbReference type="GO" id="GO:0005739">
    <property type="term" value="C:mitochondrion"/>
    <property type="evidence" value="ECO:0007669"/>
    <property type="project" value="TreeGrafter"/>
</dbReference>
<protein>
    <submittedName>
        <fullName evidence="3">rRNA methyltransferase 1, mitochondrial</fullName>
    </submittedName>
</protein>
<dbReference type="InterPro" id="IPR029026">
    <property type="entry name" value="tRNA_m1G_MTases_N"/>
</dbReference>
<dbReference type="GO" id="GO:0016435">
    <property type="term" value="F:rRNA (guanine) methyltransferase activity"/>
    <property type="evidence" value="ECO:0007669"/>
    <property type="project" value="TreeGrafter"/>
</dbReference>
<dbReference type="InterPro" id="IPR029028">
    <property type="entry name" value="Alpha/beta_knot_MTases"/>
</dbReference>
<evidence type="ECO:0000313" key="3">
    <source>
        <dbReference type="EMBL" id="KPI44244.1"/>
    </source>
</evidence>
<keyword evidence="3" id="KW-0489">Methyltransferase</keyword>
<dbReference type="EMBL" id="LFJN01000003">
    <property type="protein sequence ID" value="KPI44244.1"/>
    <property type="molecule type" value="Genomic_DNA"/>
</dbReference>
<organism evidence="3 4">
    <name type="scientific">Cyphellophora attinorum</name>
    <dbReference type="NCBI Taxonomy" id="1664694"/>
    <lineage>
        <taxon>Eukaryota</taxon>
        <taxon>Fungi</taxon>
        <taxon>Dikarya</taxon>
        <taxon>Ascomycota</taxon>
        <taxon>Pezizomycotina</taxon>
        <taxon>Eurotiomycetes</taxon>
        <taxon>Chaetothyriomycetidae</taxon>
        <taxon>Chaetothyriales</taxon>
        <taxon>Cyphellophoraceae</taxon>
        <taxon>Cyphellophora</taxon>
    </lineage>
</organism>
<dbReference type="SUPFAM" id="SSF55315">
    <property type="entry name" value="L30e-like"/>
    <property type="match status" value="1"/>
</dbReference>
<keyword evidence="4" id="KW-1185">Reference proteome</keyword>
<dbReference type="AlphaFoldDB" id="A0A0N1P1E3"/>
<proteinExistence type="predicted"/>
<dbReference type="Gene3D" id="3.30.1330.30">
    <property type="match status" value="1"/>
</dbReference>
<keyword evidence="3" id="KW-0808">Transferase</keyword>
<dbReference type="STRING" id="1664694.A0A0N1P1E3"/>
<dbReference type="Proteomes" id="UP000038010">
    <property type="component" value="Unassembled WGS sequence"/>
</dbReference>
<feature type="compositionally biased region" description="Polar residues" evidence="1">
    <location>
        <begin position="43"/>
        <end position="67"/>
    </location>
</feature>
<dbReference type="RefSeq" id="XP_018004207.1">
    <property type="nucleotide sequence ID" value="XM_018148769.1"/>
</dbReference>
<dbReference type="SMART" id="SM00967">
    <property type="entry name" value="SpoU_sub_bind"/>
    <property type="match status" value="1"/>
</dbReference>
<feature type="region of interest" description="Disordered" evidence="1">
    <location>
        <begin position="1"/>
        <end position="107"/>
    </location>
</feature>
<dbReference type="PANTHER" id="PTHR46103:SF1">
    <property type="entry name" value="RRNA METHYLTRANSFERASE 1, MITOCHONDRIAL"/>
    <property type="match status" value="1"/>
</dbReference>
<dbReference type="Pfam" id="PF08032">
    <property type="entry name" value="SpoU_sub_bind"/>
    <property type="match status" value="1"/>
</dbReference>
<dbReference type="VEuPathDB" id="FungiDB:AB675_8331"/>
<feature type="domain" description="RNA 2-O ribose methyltransferase substrate binding" evidence="2">
    <location>
        <begin position="139"/>
        <end position="221"/>
    </location>
</feature>
<dbReference type="InterPro" id="IPR013123">
    <property type="entry name" value="SpoU_subst-bd"/>
</dbReference>
<gene>
    <name evidence="3" type="ORF">AB675_8331</name>
</gene>
<reference evidence="3 4" key="1">
    <citation type="submission" date="2015-06" db="EMBL/GenBank/DDBJ databases">
        <title>Draft genome of the ant-associated black yeast Phialophora attae CBS 131958.</title>
        <authorList>
            <person name="Moreno L.F."/>
            <person name="Stielow B.J."/>
            <person name="de Hoog S."/>
            <person name="Vicente V.A."/>
            <person name="Weiss V.A."/>
            <person name="de Vries M."/>
            <person name="Cruz L.M."/>
            <person name="Souza E.M."/>
        </authorList>
    </citation>
    <scope>NUCLEOTIDE SEQUENCE [LARGE SCALE GENOMIC DNA]</scope>
    <source>
        <strain evidence="3 4">CBS 131958</strain>
    </source>
</reference>
<dbReference type="Gene3D" id="3.40.1280.10">
    <property type="match status" value="1"/>
</dbReference>
<name>A0A0N1P1E3_9EURO</name>
<feature type="compositionally biased region" description="Basic and acidic residues" evidence="1">
    <location>
        <begin position="84"/>
        <end position="101"/>
    </location>
</feature>
<comment type="caution">
    <text evidence="3">The sequence shown here is derived from an EMBL/GenBank/DDBJ whole genome shotgun (WGS) entry which is preliminary data.</text>
</comment>
<accession>A0A0N1P1E3</accession>